<comment type="caution">
    <text evidence="2">The sequence shown here is derived from an EMBL/GenBank/DDBJ whole genome shotgun (WGS) entry which is preliminary data.</text>
</comment>
<proteinExistence type="predicted"/>
<reference evidence="2 3" key="1">
    <citation type="journal article" date="2021" name="BMC Genomics">
        <title>Datura genome reveals duplications of psychoactive alkaloid biosynthetic genes and high mutation rate following tissue culture.</title>
        <authorList>
            <person name="Rajewski A."/>
            <person name="Carter-House D."/>
            <person name="Stajich J."/>
            <person name="Litt A."/>
        </authorList>
    </citation>
    <scope>NUCLEOTIDE SEQUENCE [LARGE SCALE GENOMIC DNA]</scope>
    <source>
        <strain evidence="2">AR-01</strain>
    </source>
</reference>
<protein>
    <submittedName>
        <fullName evidence="2">Uncharacterized protein</fullName>
    </submittedName>
</protein>
<dbReference type="Proteomes" id="UP000823775">
    <property type="component" value="Unassembled WGS sequence"/>
</dbReference>
<accession>A0ABS8SC24</accession>
<gene>
    <name evidence="2" type="ORF">HAX54_031645</name>
</gene>
<evidence type="ECO:0000313" key="3">
    <source>
        <dbReference type="Proteomes" id="UP000823775"/>
    </source>
</evidence>
<evidence type="ECO:0000313" key="2">
    <source>
        <dbReference type="EMBL" id="MCD7456413.1"/>
    </source>
</evidence>
<dbReference type="EMBL" id="JACEIK010000400">
    <property type="protein sequence ID" value="MCD7456413.1"/>
    <property type="molecule type" value="Genomic_DNA"/>
</dbReference>
<feature type="region of interest" description="Disordered" evidence="1">
    <location>
        <begin position="1"/>
        <end position="29"/>
    </location>
</feature>
<name>A0ABS8SC24_DATST</name>
<organism evidence="2 3">
    <name type="scientific">Datura stramonium</name>
    <name type="common">Jimsonweed</name>
    <name type="synonym">Common thornapple</name>
    <dbReference type="NCBI Taxonomy" id="4076"/>
    <lineage>
        <taxon>Eukaryota</taxon>
        <taxon>Viridiplantae</taxon>
        <taxon>Streptophyta</taxon>
        <taxon>Embryophyta</taxon>
        <taxon>Tracheophyta</taxon>
        <taxon>Spermatophyta</taxon>
        <taxon>Magnoliopsida</taxon>
        <taxon>eudicotyledons</taxon>
        <taxon>Gunneridae</taxon>
        <taxon>Pentapetalae</taxon>
        <taxon>asterids</taxon>
        <taxon>lamiids</taxon>
        <taxon>Solanales</taxon>
        <taxon>Solanaceae</taxon>
        <taxon>Solanoideae</taxon>
        <taxon>Datureae</taxon>
        <taxon>Datura</taxon>
    </lineage>
</organism>
<sequence>MKRWKCLFEGSKSSSERKTQRRSLAIKTSHREGKFQRVLQVWQNGSHDKGRPLLKEEQRKARNTSNWLAFKKAMKAAWSETSMRNRKEKMSKKMTIYPSWLSDTRLKRFFQGKSI</sequence>
<keyword evidence="3" id="KW-1185">Reference proteome</keyword>
<evidence type="ECO:0000256" key="1">
    <source>
        <dbReference type="SAM" id="MobiDB-lite"/>
    </source>
</evidence>